<feature type="transmembrane region" description="Helical" evidence="1">
    <location>
        <begin position="659"/>
        <end position="680"/>
    </location>
</feature>
<sequence length="881" mass="100234">MKLSPFFGTMLILLLASLHTIAAIPTLTKSAVPNWIRASQQKPVPPNLEDISEGYYFERIEYQVNLATQTRFFKNIKVLTENAGAENAGQIHLSFNPQYQTLVLHELYLLREGERIDRLKIGKFELMPYETELSRSIYNGSYAAYLLLEDLRKDDKIILSYSVKGANPVFAGKFFDTFYLQGFEPVGQVLVNYVVPKDRKLQFKGFLGAPAAQQQDLGSAISYYWDVTDESKADYEPNTPFWYATRQRVECSEFSKWSDVGKWASDVNPIPTLQSSGKLSRFADQLWQKSTGDSMTYAQLAADFVQNDIRYMGIEVGEYSHRANSPEKVFAQRYGDCKDKSVLLAALLKHKGILSELILAHSTEDYGRENYLPAPSAFNHMVLYFRIDGRGQYIDPTITNQGGPFRDRYFPFYGKVLPATAGAKLRDTEKIVAGNTRIEERFYLNKDGAATVDVVTIYTGPNADNIRSYFKQNAKNQIEKSYLNYYQKLYKQASKRAALTYEDDLANNIFRVREFYTVKQLTERDPSSNRLAVSAYATNLSSSIPEALESRLSPIALQYPLTLEHDVYLINPDDVDVPPMQENSFIDRESYYFGKNIKTDNDTLKISFRLGFHDSYVKANQVANYISDFGQKNEYFSAAVFLDDDGFITGSNTHDSTNYWSIFAFVGLLALFAVVAFRYYNSTAASSLIWLYEEPRHDSIGGWLALLAIGLFFSPIRVFFTAMLPFAFNAQVWSNLTAGNNGLPAFYMPVFLLEFAANTFIIFLSGYCCYLLMKKRDIFPQTVFFLMLFQLAAVVFDAIAANVLFNGQAEFQADPTEIVRSIIFAAIWTSYIFKSTRVKGTFVLKYGETLRPVNFHHDAPWDNETVAQETEIEKAEDQGKE</sequence>
<dbReference type="EMBL" id="JBHUPB010000014">
    <property type="protein sequence ID" value="MFD2969593.1"/>
    <property type="molecule type" value="Genomic_DNA"/>
</dbReference>
<dbReference type="Pfam" id="PF10754">
    <property type="entry name" value="DUF2569"/>
    <property type="match status" value="1"/>
</dbReference>
<dbReference type="Gene3D" id="2.60.40.3140">
    <property type="match status" value="1"/>
</dbReference>
<feature type="transmembrane region" description="Helical" evidence="1">
    <location>
        <begin position="784"/>
        <end position="805"/>
    </location>
</feature>
<dbReference type="SUPFAM" id="SSF54001">
    <property type="entry name" value="Cysteine proteinases"/>
    <property type="match status" value="1"/>
</dbReference>
<evidence type="ECO:0000313" key="3">
    <source>
        <dbReference type="EMBL" id="MFD2969593.1"/>
    </source>
</evidence>
<accession>A0ABW6BKH1</accession>
<evidence type="ECO:0000313" key="4">
    <source>
        <dbReference type="Proteomes" id="UP001597525"/>
    </source>
</evidence>
<keyword evidence="4" id="KW-1185">Reference proteome</keyword>
<feature type="transmembrane region" description="Helical" evidence="1">
    <location>
        <begin position="746"/>
        <end position="772"/>
    </location>
</feature>
<evidence type="ECO:0000259" key="2">
    <source>
        <dbReference type="Pfam" id="PF12969"/>
    </source>
</evidence>
<protein>
    <submittedName>
        <fullName evidence="3">DUF3857 domain-containing protein</fullName>
    </submittedName>
</protein>
<dbReference type="Proteomes" id="UP001597525">
    <property type="component" value="Unassembled WGS sequence"/>
</dbReference>
<keyword evidence="1" id="KW-0812">Transmembrane</keyword>
<evidence type="ECO:0000256" key="1">
    <source>
        <dbReference type="SAM" id="Phobius"/>
    </source>
</evidence>
<comment type="caution">
    <text evidence="3">The sequence shown here is derived from an EMBL/GenBank/DDBJ whole genome shotgun (WGS) entry which is preliminary data.</text>
</comment>
<dbReference type="Gene3D" id="3.10.620.30">
    <property type="match status" value="1"/>
</dbReference>
<dbReference type="RefSeq" id="WP_320185426.1">
    <property type="nucleotide sequence ID" value="NZ_CP138332.1"/>
</dbReference>
<keyword evidence="1" id="KW-0472">Membrane</keyword>
<dbReference type="InterPro" id="IPR024618">
    <property type="entry name" value="DUF3857"/>
</dbReference>
<dbReference type="Pfam" id="PF12969">
    <property type="entry name" value="DUF3857"/>
    <property type="match status" value="1"/>
</dbReference>
<keyword evidence="1" id="KW-1133">Transmembrane helix</keyword>
<feature type="transmembrane region" description="Helical" evidence="1">
    <location>
        <begin position="817"/>
        <end position="833"/>
    </location>
</feature>
<gene>
    <name evidence="3" type="ORF">ACFS7Y_19520</name>
</gene>
<name>A0ABW6BKH1_9SPHI</name>
<reference evidence="4" key="1">
    <citation type="journal article" date="2019" name="Int. J. Syst. Evol. Microbiol.">
        <title>The Global Catalogue of Microorganisms (GCM) 10K type strain sequencing project: providing services to taxonomists for standard genome sequencing and annotation.</title>
        <authorList>
            <consortium name="The Broad Institute Genomics Platform"/>
            <consortium name="The Broad Institute Genome Sequencing Center for Infectious Disease"/>
            <person name="Wu L."/>
            <person name="Ma J."/>
        </authorList>
    </citation>
    <scope>NUCLEOTIDE SEQUENCE [LARGE SCALE GENOMIC DNA]</scope>
    <source>
        <strain evidence="4">KCTC 22814</strain>
    </source>
</reference>
<feature type="domain" description="DUF3857" evidence="2">
    <location>
        <begin position="75"/>
        <end position="229"/>
    </location>
</feature>
<proteinExistence type="predicted"/>
<dbReference type="InterPro" id="IPR019690">
    <property type="entry name" value="DUF2569"/>
</dbReference>
<organism evidence="3 4">
    <name type="scientific">Sphingobacterium bambusae</name>
    <dbReference type="NCBI Taxonomy" id="662858"/>
    <lineage>
        <taxon>Bacteria</taxon>
        <taxon>Pseudomonadati</taxon>
        <taxon>Bacteroidota</taxon>
        <taxon>Sphingobacteriia</taxon>
        <taxon>Sphingobacteriales</taxon>
        <taxon>Sphingobacteriaceae</taxon>
        <taxon>Sphingobacterium</taxon>
    </lineage>
</organism>
<feature type="transmembrane region" description="Helical" evidence="1">
    <location>
        <begin position="701"/>
        <end position="726"/>
    </location>
</feature>
<dbReference type="InterPro" id="IPR038765">
    <property type="entry name" value="Papain-like_cys_pep_sf"/>
</dbReference>